<proteinExistence type="predicted"/>
<gene>
    <name evidence="2" type="ORF">EV672_103401</name>
</gene>
<sequence>MTTPTDPSHSAEHSPFYAHLARLRYIKRWGLMRNAEEEDVAQHSWEVAVLAHALAVISRDVFQQPVDPNAVAARALFHDATEAITGDLPTPVKYSPAMRHATANLEGEVCREMVSLLPVALQPSLTAVMDHETWPAHEAALVKTADRLAAWLKCQAELRFGNPEFAQAEQQIRRKLDEHMTPELRYFLDTFAPAFALTLDSLMQGE</sequence>
<dbReference type="EMBL" id="SNXW01000003">
    <property type="protein sequence ID" value="TDP84827.1"/>
    <property type="molecule type" value="Genomic_DNA"/>
</dbReference>
<reference evidence="2 3" key="1">
    <citation type="submission" date="2019-03" db="EMBL/GenBank/DDBJ databases">
        <title>Genomic Encyclopedia of Type Strains, Phase IV (KMG-IV): sequencing the most valuable type-strain genomes for metagenomic binning, comparative biology and taxonomic classification.</title>
        <authorList>
            <person name="Goeker M."/>
        </authorList>
    </citation>
    <scope>NUCLEOTIDE SEQUENCE [LARGE SCALE GENOMIC DNA]</scope>
    <source>
        <strain evidence="2 3">DSM 11901</strain>
    </source>
</reference>
<dbReference type="InterPro" id="IPR039356">
    <property type="entry name" value="YfbR/HDDC2"/>
</dbReference>
<evidence type="ECO:0000313" key="3">
    <source>
        <dbReference type="Proteomes" id="UP000294593"/>
    </source>
</evidence>
<dbReference type="AlphaFoldDB" id="A0A4R6RGA8"/>
<dbReference type="GO" id="GO:0002953">
    <property type="term" value="F:5'-deoxynucleotidase activity"/>
    <property type="evidence" value="ECO:0007669"/>
    <property type="project" value="InterPro"/>
</dbReference>
<dbReference type="NCBIfam" id="NF003009">
    <property type="entry name" value="PRK03826.1"/>
    <property type="match status" value="1"/>
</dbReference>
<protein>
    <submittedName>
        <fullName evidence="2">5'-deoxynucleotidase</fullName>
    </submittedName>
</protein>
<name>A0A4R6RGA8_9BURK</name>
<dbReference type="Proteomes" id="UP000294593">
    <property type="component" value="Unassembled WGS sequence"/>
</dbReference>
<dbReference type="SUPFAM" id="SSF109604">
    <property type="entry name" value="HD-domain/PDEase-like"/>
    <property type="match status" value="1"/>
</dbReference>
<evidence type="ECO:0000313" key="2">
    <source>
        <dbReference type="EMBL" id="TDP84827.1"/>
    </source>
</evidence>
<dbReference type="PANTHER" id="PTHR11845">
    <property type="entry name" value="5'-DEOXYNUCLEOTIDASE HDDC2"/>
    <property type="match status" value="1"/>
</dbReference>
<keyword evidence="1" id="KW-0378">Hydrolase</keyword>
<dbReference type="GO" id="GO:0005737">
    <property type="term" value="C:cytoplasm"/>
    <property type="evidence" value="ECO:0007669"/>
    <property type="project" value="TreeGrafter"/>
</dbReference>
<evidence type="ECO:0000256" key="1">
    <source>
        <dbReference type="ARBA" id="ARBA00022801"/>
    </source>
</evidence>
<dbReference type="PANTHER" id="PTHR11845:SF13">
    <property type="entry name" value="5'-DEOXYNUCLEOTIDASE HDDC2"/>
    <property type="match status" value="1"/>
</dbReference>
<dbReference type="Pfam" id="PF12917">
    <property type="entry name" value="YfbR-like"/>
    <property type="match status" value="1"/>
</dbReference>
<comment type="caution">
    <text evidence="2">The sequence shown here is derived from an EMBL/GenBank/DDBJ whole genome shotgun (WGS) entry which is preliminary data.</text>
</comment>
<organism evidence="2 3">
    <name type="scientific">Aquabacterium commune</name>
    <dbReference type="NCBI Taxonomy" id="70586"/>
    <lineage>
        <taxon>Bacteria</taxon>
        <taxon>Pseudomonadati</taxon>
        <taxon>Pseudomonadota</taxon>
        <taxon>Betaproteobacteria</taxon>
        <taxon>Burkholderiales</taxon>
        <taxon>Aquabacterium</taxon>
    </lineage>
</organism>
<accession>A0A4R6RGA8</accession>
<keyword evidence="3" id="KW-1185">Reference proteome</keyword>
<dbReference type="OrthoDB" id="1099791at2"/>
<dbReference type="RefSeq" id="WP_133608103.1">
    <property type="nucleotide sequence ID" value="NZ_SNXW01000003.1"/>
</dbReference>
<dbReference type="Gene3D" id="1.10.3210.10">
    <property type="entry name" value="Hypothetical protein af1432"/>
    <property type="match status" value="1"/>
</dbReference>